<sequence length="56" mass="5791">MLAFSGDAVTQPIAATAIANATNTSAVKGTLPTSTPIDDPRRKAKQHAHTESVHGH</sequence>
<feature type="region of interest" description="Disordered" evidence="1">
    <location>
        <begin position="21"/>
        <end position="56"/>
    </location>
</feature>
<gene>
    <name evidence="2" type="primary">MLCB4.09c</name>
</gene>
<proteinExistence type="predicted"/>
<evidence type="ECO:0000256" key="1">
    <source>
        <dbReference type="SAM" id="MobiDB-lite"/>
    </source>
</evidence>
<reference evidence="2" key="1">
    <citation type="journal article" date="1993" name="Mol. Microbiol.">
        <title>Use of an ordered cosmid library to deduce the genomic organization of Mycobacterium leprae.</title>
        <authorList>
            <person name="Eiglmeier K."/>
            <person name="Honore N."/>
            <person name="Woods S.A."/>
            <person name="Caudron B."/>
            <person name="Cole S.T."/>
        </authorList>
    </citation>
    <scope>NUCLEOTIDE SEQUENCE</scope>
</reference>
<dbReference type="EMBL" id="AL023514">
    <property type="protein sequence ID" value="CAA18930.1"/>
    <property type="molecule type" value="Genomic_DNA"/>
</dbReference>
<protein>
    <submittedName>
        <fullName evidence="2">Uncharacterized protein MLCB4.09c</fullName>
    </submittedName>
</protein>
<organism evidence="2">
    <name type="scientific">Mycobacterium leprae</name>
    <dbReference type="NCBI Taxonomy" id="1769"/>
    <lineage>
        <taxon>Bacteria</taxon>
        <taxon>Bacillati</taxon>
        <taxon>Actinomycetota</taxon>
        <taxon>Actinomycetes</taxon>
        <taxon>Mycobacteriales</taxon>
        <taxon>Mycobacteriaceae</taxon>
        <taxon>Mycobacterium</taxon>
    </lineage>
</organism>
<reference evidence="2" key="2">
    <citation type="submission" date="1998-05" db="EMBL/GenBank/DDBJ databases">
        <authorList>
            <person name="Murphy L."/>
            <person name="Harris D."/>
        </authorList>
    </citation>
    <scope>NUCLEOTIDE SEQUENCE</scope>
</reference>
<name>O69586_MYCLR</name>
<reference evidence="2" key="3">
    <citation type="submission" date="1998-05" db="EMBL/GenBank/DDBJ databases">
        <authorList>
            <person name="Parkhill J."/>
            <person name="Barrell B.G."/>
            <person name="Rajandream M.A."/>
        </authorList>
    </citation>
    <scope>NUCLEOTIDE SEQUENCE</scope>
</reference>
<dbReference type="AlphaFoldDB" id="O69586"/>
<evidence type="ECO:0000313" key="2">
    <source>
        <dbReference type="EMBL" id="CAA18930.1"/>
    </source>
</evidence>
<accession>O69586</accession>
<feature type="compositionally biased region" description="Polar residues" evidence="1">
    <location>
        <begin position="25"/>
        <end position="36"/>
    </location>
</feature>